<name>A0A1F7S1E3_9BACT</name>
<organism evidence="1 2">
    <name type="scientific">Candidatus Schekmanbacteria bacterium RBG_13_48_7</name>
    <dbReference type="NCBI Taxonomy" id="1817878"/>
    <lineage>
        <taxon>Bacteria</taxon>
        <taxon>Candidatus Schekmaniibacteriota</taxon>
    </lineage>
</organism>
<proteinExistence type="predicted"/>
<reference evidence="1 2" key="1">
    <citation type="journal article" date="2016" name="Nat. Commun.">
        <title>Thousands of microbial genomes shed light on interconnected biogeochemical processes in an aquifer system.</title>
        <authorList>
            <person name="Anantharaman K."/>
            <person name="Brown C.T."/>
            <person name="Hug L.A."/>
            <person name="Sharon I."/>
            <person name="Castelle C.J."/>
            <person name="Probst A.J."/>
            <person name="Thomas B.C."/>
            <person name="Singh A."/>
            <person name="Wilkins M.J."/>
            <person name="Karaoz U."/>
            <person name="Brodie E.L."/>
            <person name="Williams K.H."/>
            <person name="Hubbard S.S."/>
            <person name="Banfield J.F."/>
        </authorList>
    </citation>
    <scope>NUCLEOTIDE SEQUENCE [LARGE SCALE GENOMIC DNA]</scope>
</reference>
<comment type="caution">
    <text evidence="1">The sequence shown here is derived from an EMBL/GenBank/DDBJ whole genome shotgun (WGS) entry which is preliminary data.</text>
</comment>
<dbReference type="Proteomes" id="UP000179266">
    <property type="component" value="Unassembled WGS sequence"/>
</dbReference>
<evidence type="ECO:0000313" key="2">
    <source>
        <dbReference type="Proteomes" id="UP000179266"/>
    </source>
</evidence>
<protein>
    <submittedName>
        <fullName evidence="1">Uncharacterized protein</fullName>
    </submittedName>
</protein>
<gene>
    <name evidence="1" type="ORF">A2161_15405</name>
</gene>
<dbReference type="EMBL" id="MGDD01000066">
    <property type="protein sequence ID" value="OGL47599.1"/>
    <property type="molecule type" value="Genomic_DNA"/>
</dbReference>
<accession>A0A1F7S1E3</accession>
<sequence>MGGLGLKLKYEDVCYAALPRGVCNTPLRTWQRAERADIQKFFLYFFMGIINKSKLDKFY</sequence>
<dbReference type="AlphaFoldDB" id="A0A1F7S1E3"/>
<evidence type="ECO:0000313" key="1">
    <source>
        <dbReference type="EMBL" id="OGL47599.1"/>
    </source>
</evidence>